<evidence type="ECO:0000256" key="1">
    <source>
        <dbReference type="ARBA" id="ARBA00004141"/>
    </source>
</evidence>
<dbReference type="InterPro" id="IPR050352">
    <property type="entry name" value="ABCG_transporters"/>
</dbReference>
<name>A0AAU7M2N1_9ACTN</name>
<dbReference type="GO" id="GO:0140359">
    <property type="term" value="F:ABC-type transporter activity"/>
    <property type="evidence" value="ECO:0007669"/>
    <property type="project" value="InterPro"/>
</dbReference>
<dbReference type="Pfam" id="PF00005">
    <property type="entry name" value="ABC_tran"/>
    <property type="match status" value="1"/>
</dbReference>
<evidence type="ECO:0000256" key="2">
    <source>
        <dbReference type="ARBA" id="ARBA00022448"/>
    </source>
</evidence>
<dbReference type="PANTHER" id="PTHR48041:SF139">
    <property type="entry name" value="PROTEIN SCARLET"/>
    <property type="match status" value="1"/>
</dbReference>
<feature type="transmembrane region" description="Helical" evidence="10">
    <location>
        <begin position="641"/>
        <end position="663"/>
    </location>
</feature>
<keyword evidence="3" id="KW-0597">Phosphoprotein</keyword>
<dbReference type="GO" id="GO:0016887">
    <property type="term" value="F:ATP hydrolysis activity"/>
    <property type="evidence" value="ECO:0007669"/>
    <property type="project" value="InterPro"/>
</dbReference>
<keyword evidence="2" id="KW-0813">Transport</keyword>
<dbReference type="RefSeq" id="WP_350930468.1">
    <property type="nucleotide sequence ID" value="NZ_CP157762.1"/>
</dbReference>
<feature type="transmembrane region" description="Helical" evidence="10">
    <location>
        <begin position="675"/>
        <end position="698"/>
    </location>
</feature>
<dbReference type="EMBL" id="CP157762">
    <property type="protein sequence ID" value="XBP90916.1"/>
    <property type="molecule type" value="Genomic_DNA"/>
</dbReference>
<feature type="domain" description="ABC transporter" evidence="12">
    <location>
        <begin position="235"/>
        <end position="475"/>
    </location>
</feature>
<keyword evidence="5" id="KW-0547">Nucleotide-binding</keyword>
<dbReference type="SMART" id="SM00382">
    <property type="entry name" value="AAA"/>
    <property type="match status" value="1"/>
</dbReference>
<evidence type="ECO:0000256" key="5">
    <source>
        <dbReference type="ARBA" id="ARBA00022741"/>
    </source>
</evidence>
<evidence type="ECO:0000259" key="12">
    <source>
        <dbReference type="PROSITE" id="PS50893"/>
    </source>
</evidence>
<evidence type="ECO:0000259" key="11">
    <source>
        <dbReference type="PROSITE" id="PS50006"/>
    </source>
</evidence>
<gene>
    <name evidence="14" type="ORF">ABUL08_14635</name>
    <name evidence="13" type="ORF">VK199_14575</name>
</gene>
<feature type="region of interest" description="Disordered" evidence="9">
    <location>
        <begin position="482"/>
        <end position="501"/>
    </location>
</feature>
<organism evidence="13">
    <name type="scientific">Micromonospora sp. CCTCC AA 2012012</name>
    <dbReference type="NCBI Taxonomy" id="3111921"/>
    <lineage>
        <taxon>Bacteria</taxon>
        <taxon>Bacillati</taxon>
        <taxon>Actinomycetota</taxon>
        <taxon>Actinomycetes</taxon>
        <taxon>Micromonosporales</taxon>
        <taxon>Micromonosporaceae</taxon>
        <taxon>Micromonospora</taxon>
    </lineage>
</organism>
<dbReference type="InterPro" id="IPR008984">
    <property type="entry name" value="SMAD_FHA_dom_sf"/>
</dbReference>
<evidence type="ECO:0000256" key="9">
    <source>
        <dbReference type="SAM" id="MobiDB-lite"/>
    </source>
</evidence>
<dbReference type="InterPro" id="IPR000253">
    <property type="entry name" value="FHA_dom"/>
</dbReference>
<dbReference type="PANTHER" id="PTHR48041">
    <property type="entry name" value="ABC TRANSPORTER G FAMILY MEMBER 28"/>
    <property type="match status" value="1"/>
</dbReference>
<dbReference type="InterPro" id="IPR017871">
    <property type="entry name" value="ABC_transporter-like_CS"/>
</dbReference>
<keyword evidence="7 10" id="KW-1133">Transmembrane helix</keyword>
<feature type="compositionally biased region" description="Basic and acidic residues" evidence="9">
    <location>
        <begin position="215"/>
        <end position="225"/>
    </location>
</feature>
<evidence type="ECO:0000313" key="14">
    <source>
        <dbReference type="EMBL" id="XCH71614.1"/>
    </source>
</evidence>
<dbReference type="Pfam" id="PF01061">
    <property type="entry name" value="ABC2_membrane"/>
    <property type="match status" value="1"/>
</dbReference>
<feature type="region of interest" description="Disordered" evidence="9">
    <location>
        <begin position="95"/>
        <end position="125"/>
    </location>
</feature>
<dbReference type="EMBL" id="CP159342">
    <property type="protein sequence ID" value="XCH71614.1"/>
    <property type="molecule type" value="Genomic_DNA"/>
</dbReference>
<feature type="region of interest" description="Disordered" evidence="9">
    <location>
        <begin position="202"/>
        <end position="225"/>
    </location>
</feature>
<dbReference type="CDD" id="cd00060">
    <property type="entry name" value="FHA"/>
    <property type="match status" value="1"/>
</dbReference>
<feature type="transmembrane region" description="Helical" evidence="10">
    <location>
        <begin position="526"/>
        <end position="546"/>
    </location>
</feature>
<dbReference type="InterPro" id="IPR003593">
    <property type="entry name" value="AAA+_ATPase"/>
</dbReference>
<dbReference type="InterPro" id="IPR027417">
    <property type="entry name" value="P-loop_NTPase"/>
</dbReference>
<dbReference type="Gene3D" id="3.40.50.300">
    <property type="entry name" value="P-loop containing nucleotide triphosphate hydrolases"/>
    <property type="match status" value="1"/>
</dbReference>
<evidence type="ECO:0000313" key="13">
    <source>
        <dbReference type="EMBL" id="XBP90916.1"/>
    </source>
</evidence>
<accession>A0AAU7M2N1</accession>
<reference evidence="13" key="1">
    <citation type="submission" date="2024-01" db="EMBL/GenBank/DDBJ databases">
        <title>The genome sequence of Micromonospora mangrovi CCTCC AA 2012012.</title>
        <authorList>
            <person name="Gao J."/>
        </authorList>
    </citation>
    <scope>NUCLEOTIDE SEQUENCE</scope>
    <source>
        <strain evidence="13">CCTCC AA 2012012</strain>
    </source>
</reference>
<dbReference type="GO" id="GO:0016020">
    <property type="term" value="C:membrane"/>
    <property type="evidence" value="ECO:0007669"/>
    <property type="project" value="UniProtKB-SubCell"/>
</dbReference>
<reference evidence="14" key="2">
    <citation type="submission" date="2024-06" db="EMBL/GenBank/DDBJ databases">
        <title>Micromonospora mangrovi CCTCC AA 2012012 genome sequences.</title>
        <authorList>
            <person name="Gao J."/>
        </authorList>
    </citation>
    <scope>NUCLEOTIDE SEQUENCE</scope>
    <source>
        <strain evidence="14">CCTCC AA 2012012</strain>
    </source>
</reference>
<dbReference type="SUPFAM" id="SSF52540">
    <property type="entry name" value="P-loop containing nucleoside triphosphate hydrolases"/>
    <property type="match status" value="1"/>
</dbReference>
<dbReference type="InterPro" id="IPR013525">
    <property type="entry name" value="ABC2_TM"/>
</dbReference>
<dbReference type="PROSITE" id="PS50006">
    <property type="entry name" value="FHA_DOMAIN"/>
    <property type="match status" value="1"/>
</dbReference>
<evidence type="ECO:0000256" key="3">
    <source>
        <dbReference type="ARBA" id="ARBA00022553"/>
    </source>
</evidence>
<feature type="transmembrane region" description="Helical" evidence="10">
    <location>
        <begin position="558"/>
        <end position="580"/>
    </location>
</feature>
<dbReference type="InterPro" id="IPR003439">
    <property type="entry name" value="ABC_transporter-like_ATP-bd"/>
</dbReference>
<dbReference type="PROSITE" id="PS50893">
    <property type="entry name" value="ABC_TRANSPORTER_2"/>
    <property type="match status" value="1"/>
</dbReference>
<evidence type="ECO:0000256" key="7">
    <source>
        <dbReference type="ARBA" id="ARBA00022989"/>
    </source>
</evidence>
<evidence type="ECO:0000256" key="10">
    <source>
        <dbReference type="SAM" id="Phobius"/>
    </source>
</evidence>
<dbReference type="GO" id="GO:0005524">
    <property type="term" value="F:ATP binding"/>
    <property type="evidence" value="ECO:0007669"/>
    <property type="project" value="UniProtKB-KW"/>
</dbReference>
<dbReference type="AlphaFoldDB" id="A0AAU7M2N1"/>
<dbReference type="PROSITE" id="PS00211">
    <property type="entry name" value="ABC_TRANSPORTER_1"/>
    <property type="match status" value="1"/>
</dbReference>
<evidence type="ECO:0000256" key="6">
    <source>
        <dbReference type="ARBA" id="ARBA00022840"/>
    </source>
</evidence>
<keyword evidence="8 10" id="KW-0472">Membrane</keyword>
<comment type="subcellular location">
    <subcellularLocation>
        <location evidence="1">Membrane</location>
        <topology evidence="1">Multi-pass membrane protein</topology>
    </subcellularLocation>
</comment>
<dbReference type="Pfam" id="PF00498">
    <property type="entry name" value="FHA"/>
    <property type="match status" value="1"/>
</dbReference>
<proteinExistence type="predicted"/>
<evidence type="ECO:0000256" key="4">
    <source>
        <dbReference type="ARBA" id="ARBA00022692"/>
    </source>
</evidence>
<keyword evidence="4 10" id="KW-0812">Transmembrane</keyword>
<feature type="domain" description="FHA" evidence="11">
    <location>
        <begin position="132"/>
        <end position="189"/>
    </location>
</feature>
<sequence length="766" mass="82155">MSSLRVLVDGQEVELPEDVHYLLRDGERLTVSPTPADAEPDRQLGFFVPILGRWFFHADNVPAARVLRIDGAAVRNVRQELPTGRVTEVALTTDVATRPVNPRRPADGDHTPAPPPPPPVHTAAPPRGAIRYVIGRVGTKADIPVDDPLVRARHATVRIDSKGRWWIAGELYVDGVRRMSATLTDGQVFVVGQTAVTVSPDLLPNAPGQTGPRPGVRELRSGELRRPTTETGLAVRLDHVTAVGDKGKVLLDDVSLDIAPGQVVAVVGPSGAGKSSLIKVLMGELTETSGKVHLGPGTDGRTDPQLRRRQVRYVPQGDEDLFKTLTVRETLSYAARLRAAADTLPREIDDRVGDVLRRLGLDQPADLPDRRVGNLSGGQRRRVSIGTELVGSPQLLLLDEPTSGLDPGKDRAIMADLRAVSVTYHCTVLIVTHSTEHLGLVDRVVVVAKGGRVHDAGPPETVLRTLGHATWADLMVELDREPATPENRPVTAGSTPPRSPLPARWDLAGLRTLLHRQFTLTSRRGLRSLAVLLAVPLICTGFAVVASPDGLRPGAEMGAVLAILVTVAALTGAALTYPDIVGDEKTLRRDFRVGVETAPMILAKALVYSGVCAVLAGVVTVAFALVRALPPMVYGVPPLAMLYGVVLLTMLASMGLGMFISAGSPSLERAVTWSTLLAVTQVALSGTLFRLGGVIGVATGVLPTRLGLAAVASYSDLNRHRRPALYEDWMWDSGVGRFWVLNIMAMLVFLVAVAGAVRLLHRRWTR</sequence>
<evidence type="ECO:0000256" key="8">
    <source>
        <dbReference type="ARBA" id="ARBA00023136"/>
    </source>
</evidence>
<feature type="transmembrane region" description="Helical" evidence="10">
    <location>
        <begin position="738"/>
        <end position="760"/>
    </location>
</feature>
<protein>
    <submittedName>
        <fullName evidence="13">ATP-binding cassette domain-containing protein</fullName>
    </submittedName>
</protein>
<keyword evidence="6 13" id="KW-0067">ATP-binding</keyword>
<feature type="transmembrane region" description="Helical" evidence="10">
    <location>
        <begin position="601"/>
        <end position="629"/>
    </location>
</feature>
<dbReference type="SUPFAM" id="SSF49879">
    <property type="entry name" value="SMAD/FHA domain"/>
    <property type="match status" value="1"/>
</dbReference>
<dbReference type="Gene3D" id="2.60.200.20">
    <property type="match status" value="1"/>
</dbReference>